<feature type="compositionally biased region" description="Polar residues" evidence="1">
    <location>
        <begin position="1"/>
        <end position="15"/>
    </location>
</feature>
<dbReference type="AlphaFoldDB" id="A0ABD0M3E4"/>
<evidence type="ECO:0000313" key="2">
    <source>
        <dbReference type="EMBL" id="KAK7506031.1"/>
    </source>
</evidence>
<reference evidence="2 3" key="1">
    <citation type="journal article" date="2023" name="Sci. Data">
        <title>Genome assembly of the Korean intertidal mud-creeper Batillaria attramentaria.</title>
        <authorList>
            <person name="Patra A.K."/>
            <person name="Ho P.T."/>
            <person name="Jun S."/>
            <person name="Lee S.J."/>
            <person name="Kim Y."/>
            <person name="Won Y.J."/>
        </authorList>
    </citation>
    <scope>NUCLEOTIDE SEQUENCE [LARGE SCALE GENOMIC DNA]</scope>
    <source>
        <strain evidence="2">Wonlab-2016</strain>
    </source>
</reference>
<feature type="region of interest" description="Disordered" evidence="1">
    <location>
        <begin position="1"/>
        <end position="38"/>
    </location>
</feature>
<organism evidence="2 3">
    <name type="scientific">Batillaria attramentaria</name>
    <dbReference type="NCBI Taxonomy" id="370345"/>
    <lineage>
        <taxon>Eukaryota</taxon>
        <taxon>Metazoa</taxon>
        <taxon>Spiralia</taxon>
        <taxon>Lophotrochozoa</taxon>
        <taxon>Mollusca</taxon>
        <taxon>Gastropoda</taxon>
        <taxon>Caenogastropoda</taxon>
        <taxon>Sorbeoconcha</taxon>
        <taxon>Cerithioidea</taxon>
        <taxon>Batillariidae</taxon>
        <taxon>Batillaria</taxon>
    </lineage>
</organism>
<dbReference type="Proteomes" id="UP001519460">
    <property type="component" value="Unassembled WGS sequence"/>
</dbReference>
<accession>A0ABD0M3E4</accession>
<gene>
    <name evidence="2" type="ORF">BaRGS_00002753</name>
</gene>
<sequence>MGASDLSQAYQTSAGNPERRGLGFKSSTQATGSCSRMPASAPGDPALFSYDNRESTQLLYSLHQGQSQLPSCSCPSAAVSHNDHDDNLGSSHHQSASIFTTDSVMEPETRNCNQETVGRCRHHVSWSCRRVARAVFLLTLMTSCLGVSLARPLSDSEKQYREMQSRAVVSCVHSFVSQNKIKAGIH</sequence>
<keyword evidence="3" id="KW-1185">Reference proteome</keyword>
<proteinExistence type="predicted"/>
<protein>
    <submittedName>
        <fullName evidence="2">Uncharacterized protein</fullName>
    </submittedName>
</protein>
<dbReference type="EMBL" id="JACVVK020000008">
    <property type="protein sequence ID" value="KAK7506031.1"/>
    <property type="molecule type" value="Genomic_DNA"/>
</dbReference>
<comment type="caution">
    <text evidence="2">The sequence shown here is derived from an EMBL/GenBank/DDBJ whole genome shotgun (WGS) entry which is preliminary data.</text>
</comment>
<feature type="compositionally biased region" description="Polar residues" evidence="1">
    <location>
        <begin position="25"/>
        <end position="34"/>
    </location>
</feature>
<evidence type="ECO:0000256" key="1">
    <source>
        <dbReference type="SAM" id="MobiDB-lite"/>
    </source>
</evidence>
<evidence type="ECO:0000313" key="3">
    <source>
        <dbReference type="Proteomes" id="UP001519460"/>
    </source>
</evidence>
<name>A0ABD0M3E4_9CAEN</name>